<reference evidence="1" key="1">
    <citation type="journal article" date="2014" name="Front. Microbiol.">
        <title>High frequency of phylogenetically diverse reductive dehalogenase-homologous genes in deep subseafloor sedimentary metagenomes.</title>
        <authorList>
            <person name="Kawai M."/>
            <person name="Futagami T."/>
            <person name="Toyoda A."/>
            <person name="Takaki Y."/>
            <person name="Nishi S."/>
            <person name="Hori S."/>
            <person name="Arai W."/>
            <person name="Tsubouchi T."/>
            <person name="Morono Y."/>
            <person name="Uchiyama I."/>
            <person name="Ito T."/>
            <person name="Fujiyama A."/>
            <person name="Inagaki F."/>
            <person name="Takami H."/>
        </authorList>
    </citation>
    <scope>NUCLEOTIDE SEQUENCE</scope>
    <source>
        <strain evidence="1">Expedition CK06-06</strain>
    </source>
</reference>
<dbReference type="InterPro" id="IPR022453">
    <property type="entry name" value="Znf_MqsA-type"/>
</dbReference>
<evidence type="ECO:0008006" key="2">
    <source>
        <dbReference type="Google" id="ProtNLM"/>
    </source>
</evidence>
<dbReference type="NCBIfam" id="TIGR03831">
    <property type="entry name" value="YgiT_finger"/>
    <property type="match status" value="1"/>
</dbReference>
<protein>
    <recommendedName>
        <fullName evidence="2">YgiT-type zinc finger domain-containing protein</fullName>
    </recommendedName>
</protein>
<dbReference type="EMBL" id="BARW01007347">
    <property type="protein sequence ID" value="GAI86877.1"/>
    <property type="molecule type" value="Genomic_DNA"/>
</dbReference>
<proteinExistence type="predicted"/>
<name>X1S1F6_9ZZZZ</name>
<dbReference type="AlphaFoldDB" id="X1S1F6"/>
<accession>X1S1F6</accession>
<gene>
    <name evidence="1" type="ORF">S12H4_15325</name>
</gene>
<organism evidence="1">
    <name type="scientific">marine sediment metagenome</name>
    <dbReference type="NCBI Taxonomy" id="412755"/>
    <lineage>
        <taxon>unclassified sequences</taxon>
        <taxon>metagenomes</taxon>
        <taxon>ecological metagenomes</taxon>
    </lineage>
</organism>
<sequence length="40" mass="4561">MKCVICHGEDIKIKEVKEELYYNNNIVYVLVKVLVCGTCG</sequence>
<feature type="non-terminal residue" evidence="1">
    <location>
        <position position="40"/>
    </location>
</feature>
<evidence type="ECO:0000313" key="1">
    <source>
        <dbReference type="EMBL" id="GAI86877.1"/>
    </source>
</evidence>
<comment type="caution">
    <text evidence="1">The sequence shown here is derived from an EMBL/GenBank/DDBJ whole genome shotgun (WGS) entry which is preliminary data.</text>
</comment>